<dbReference type="GO" id="GO:0046872">
    <property type="term" value="F:metal ion binding"/>
    <property type="evidence" value="ECO:0007669"/>
    <property type="project" value="UniProtKB-KW"/>
</dbReference>
<evidence type="ECO:0000256" key="2">
    <source>
        <dbReference type="ARBA" id="ARBA00022723"/>
    </source>
</evidence>
<dbReference type="OrthoDB" id="5971912at2759"/>
<reference evidence="4" key="1">
    <citation type="submission" date="2014-08" db="EMBL/GenBank/DDBJ databases">
        <authorList>
            <person name="Murali S."/>
            <person name="Richards S."/>
            <person name="Bandaranaike D."/>
            <person name="Bellair M."/>
            <person name="Blankenburg K."/>
            <person name="Chao H."/>
            <person name="Dinh H."/>
            <person name="Doddapaneni H."/>
            <person name="Dugan-Rocha S."/>
            <person name="Elkadiri S."/>
            <person name="Gnanaolivu R."/>
            <person name="Hughes D."/>
            <person name="Lee S."/>
            <person name="Li M."/>
            <person name="Ming W."/>
            <person name="Munidasa M."/>
            <person name="Muniz J."/>
            <person name="Nguyen L."/>
            <person name="Osuji N."/>
            <person name="Pu L.-L."/>
            <person name="Puazo M."/>
            <person name="Skinner E."/>
            <person name="Qu C."/>
            <person name="Quiroz J."/>
            <person name="Raj R."/>
            <person name="Weissenberger G."/>
            <person name="Xin Y."/>
            <person name="Zou X."/>
            <person name="Han Y."/>
            <person name="Worley K."/>
            <person name="Muzny D."/>
            <person name="Gibbs R."/>
        </authorList>
    </citation>
    <scope>NUCLEOTIDE SEQUENCE</scope>
    <source>
        <strain evidence="4">HAZT.00-mixed</strain>
        <tissue evidence="4">Whole organism</tissue>
    </source>
</reference>
<organism evidence="4">
    <name type="scientific">Hyalella azteca</name>
    <name type="common">Amphipod</name>
    <dbReference type="NCBI Taxonomy" id="294128"/>
    <lineage>
        <taxon>Eukaryota</taxon>
        <taxon>Metazoa</taxon>
        <taxon>Ecdysozoa</taxon>
        <taxon>Arthropoda</taxon>
        <taxon>Crustacea</taxon>
        <taxon>Multicrustacea</taxon>
        <taxon>Malacostraca</taxon>
        <taxon>Eumalacostraca</taxon>
        <taxon>Peracarida</taxon>
        <taxon>Amphipoda</taxon>
        <taxon>Senticaudata</taxon>
        <taxon>Talitrida</taxon>
        <taxon>Talitroidea</taxon>
        <taxon>Hyalellidae</taxon>
        <taxon>Hyalella</taxon>
    </lineage>
</organism>
<reference evidence="4" key="2">
    <citation type="journal article" date="2018" name="Environ. Sci. Technol.">
        <title>The Toxicogenome of Hyalella azteca: A Model for Sediment Ecotoxicology and Evolutionary Toxicology.</title>
        <authorList>
            <person name="Poynton H.C."/>
            <person name="Hasenbein S."/>
            <person name="Benoit J.B."/>
            <person name="Sepulveda M.S."/>
            <person name="Poelchau M.F."/>
            <person name="Hughes D.S.T."/>
            <person name="Murali S.C."/>
            <person name="Chen S."/>
            <person name="Glastad K.M."/>
            <person name="Goodisman M.A.D."/>
            <person name="Werren J.H."/>
            <person name="Vineis J.H."/>
            <person name="Bowen J.L."/>
            <person name="Friedrich M."/>
            <person name="Jones J."/>
            <person name="Robertson H.M."/>
            <person name="Feyereisen R."/>
            <person name="Mechler-Hickson A."/>
            <person name="Mathers N."/>
            <person name="Lee C.E."/>
            <person name="Colbourne J.K."/>
            <person name="Biales A."/>
            <person name="Johnston J.S."/>
            <person name="Wellborn G.A."/>
            <person name="Rosendale A.J."/>
            <person name="Cridge A.G."/>
            <person name="Munoz-Torres M.C."/>
            <person name="Bain P.A."/>
            <person name="Manny A.R."/>
            <person name="Major K.M."/>
            <person name="Lambert F.N."/>
            <person name="Vulpe C.D."/>
            <person name="Tuck P."/>
            <person name="Blalock B.J."/>
            <person name="Lin Y.Y."/>
            <person name="Smith M.E."/>
            <person name="Ochoa-Acuna H."/>
            <person name="Chen M.M."/>
            <person name="Childers C.P."/>
            <person name="Qu J."/>
            <person name="Dugan S."/>
            <person name="Lee S.L."/>
            <person name="Chao H."/>
            <person name="Dinh H."/>
            <person name="Han Y."/>
            <person name="Doddapaneni H."/>
            <person name="Worley K.C."/>
            <person name="Muzny D.M."/>
            <person name="Gibbs R.A."/>
            <person name="Richards S."/>
        </authorList>
    </citation>
    <scope>NUCLEOTIDE SEQUENCE</scope>
    <source>
        <strain evidence="4">HAZT.00-mixed</strain>
        <tissue evidence="4">Whole organism</tissue>
    </source>
</reference>
<feature type="domain" description="DDE Tnp4" evidence="3">
    <location>
        <begin position="65"/>
        <end position="123"/>
    </location>
</feature>
<name>A0A6A0H007_HYAAZ</name>
<comment type="caution">
    <text evidence="4">The sequence shown here is derived from an EMBL/GenBank/DDBJ whole genome shotgun (WGS) entry which is preliminary data.</text>
</comment>
<protein>
    <recommendedName>
        <fullName evidence="3">DDE Tnp4 domain-containing protein</fullName>
    </recommendedName>
</protein>
<dbReference type="InterPro" id="IPR027806">
    <property type="entry name" value="HARBI1_dom"/>
</dbReference>
<sequence length="123" mass="13901">MRNAITPKEKLEVTLRYLATELTSMYCYCCRYLKIWPNGRKYRETLKSNGISHIAVVHWMASTLPSNDLLEVAEFYNYKGGYSIILLAMADADCKFIYVDVGTNGRANDGSVFTPSTLKSALQ</sequence>
<gene>
    <name evidence="4" type="ORF">HAZT_HAZT000188</name>
</gene>
<comment type="cofactor">
    <cofactor evidence="1">
        <name>a divalent metal cation</name>
        <dbReference type="ChEBI" id="CHEBI:60240"/>
    </cofactor>
</comment>
<reference evidence="4" key="3">
    <citation type="submission" date="2019-06" db="EMBL/GenBank/DDBJ databases">
        <authorList>
            <person name="Poynton C."/>
            <person name="Hasenbein S."/>
            <person name="Benoit J.B."/>
            <person name="Sepulveda M.S."/>
            <person name="Poelchau M.F."/>
            <person name="Murali S.C."/>
            <person name="Chen S."/>
            <person name="Glastad K.M."/>
            <person name="Werren J.H."/>
            <person name="Vineis J.H."/>
            <person name="Bowen J.L."/>
            <person name="Friedrich M."/>
            <person name="Jones J."/>
            <person name="Robertson H.M."/>
            <person name="Feyereisen R."/>
            <person name="Mechler-Hickson A."/>
            <person name="Mathers N."/>
            <person name="Lee C.E."/>
            <person name="Colbourne J.K."/>
            <person name="Biales A."/>
            <person name="Johnston J.S."/>
            <person name="Wellborn G.A."/>
            <person name="Rosendale A.J."/>
            <person name="Cridge A.G."/>
            <person name="Munoz-Torres M.C."/>
            <person name="Bain P.A."/>
            <person name="Manny A.R."/>
            <person name="Major K.M."/>
            <person name="Lambert F.N."/>
            <person name="Vulpe C.D."/>
            <person name="Tuck P."/>
            <person name="Blalock B.J."/>
            <person name="Lin Y.-Y."/>
            <person name="Smith M.E."/>
            <person name="Ochoa-Acuna H."/>
            <person name="Chen M.-J.M."/>
            <person name="Childers C.P."/>
            <person name="Qu J."/>
            <person name="Dugan S."/>
            <person name="Lee S.L."/>
            <person name="Chao H."/>
            <person name="Dinh H."/>
            <person name="Han Y."/>
            <person name="Doddapaneni H."/>
            <person name="Worley K.C."/>
            <person name="Muzny D.M."/>
            <person name="Gibbs R.A."/>
            <person name="Richards S."/>
        </authorList>
    </citation>
    <scope>NUCLEOTIDE SEQUENCE</scope>
    <source>
        <strain evidence="4">HAZT.00-mixed</strain>
        <tissue evidence="4">Whole organism</tissue>
    </source>
</reference>
<evidence type="ECO:0000259" key="3">
    <source>
        <dbReference type="Pfam" id="PF13359"/>
    </source>
</evidence>
<dbReference type="Pfam" id="PF13359">
    <property type="entry name" value="DDE_Tnp_4"/>
    <property type="match status" value="1"/>
</dbReference>
<keyword evidence="2" id="KW-0479">Metal-binding</keyword>
<dbReference type="AlphaFoldDB" id="A0A6A0H007"/>
<evidence type="ECO:0000256" key="1">
    <source>
        <dbReference type="ARBA" id="ARBA00001968"/>
    </source>
</evidence>
<accession>A0A6A0H007</accession>
<dbReference type="Proteomes" id="UP000711488">
    <property type="component" value="Unassembled WGS sequence"/>
</dbReference>
<evidence type="ECO:0000313" key="4">
    <source>
        <dbReference type="EMBL" id="KAA0194658.1"/>
    </source>
</evidence>
<dbReference type="EMBL" id="JQDR03010134">
    <property type="protein sequence ID" value="KAA0194658.1"/>
    <property type="molecule type" value="Genomic_DNA"/>
</dbReference>
<proteinExistence type="predicted"/>